<evidence type="ECO:0000259" key="5">
    <source>
        <dbReference type="Pfam" id="PF00263"/>
    </source>
</evidence>
<dbReference type="GO" id="GO:0015627">
    <property type="term" value="C:type II protein secretion system complex"/>
    <property type="evidence" value="ECO:0007669"/>
    <property type="project" value="TreeGrafter"/>
</dbReference>
<dbReference type="GO" id="GO:0016020">
    <property type="term" value="C:membrane"/>
    <property type="evidence" value="ECO:0007669"/>
    <property type="project" value="UniProtKB-SubCell"/>
</dbReference>
<comment type="similarity">
    <text evidence="4">Belongs to the bacterial secretin family.</text>
</comment>
<dbReference type="Proteomes" id="UP001187859">
    <property type="component" value="Unassembled WGS sequence"/>
</dbReference>
<dbReference type="PANTHER" id="PTHR30332">
    <property type="entry name" value="PROBABLE GENERAL SECRETION PATHWAY PROTEIN D"/>
    <property type="match status" value="1"/>
</dbReference>
<protein>
    <recommendedName>
        <fullName evidence="5">Type II/III secretion system secretin-like domain-containing protein</fullName>
    </recommendedName>
</protein>
<dbReference type="PRINTS" id="PR00811">
    <property type="entry name" value="BCTERIALGSPD"/>
</dbReference>
<comment type="caution">
    <text evidence="6">The sequence shown here is derived from an EMBL/GenBank/DDBJ whole genome shotgun (WGS) entry which is preliminary data.</text>
</comment>
<dbReference type="AlphaFoldDB" id="A0AAE4Q6G2"/>
<dbReference type="EMBL" id="JASGOQ010000003">
    <property type="protein sequence ID" value="MDV5393137.1"/>
    <property type="molecule type" value="Genomic_DNA"/>
</dbReference>
<evidence type="ECO:0000256" key="3">
    <source>
        <dbReference type="ARBA" id="ARBA00023136"/>
    </source>
</evidence>
<keyword evidence="2" id="KW-0732">Signal</keyword>
<dbReference type="GO" id="GO:0009306">
    <property type="term" value="P:protein secretion"/>
    <property type="evidence" value="ECO:0007669"/>
    <property type="project" value="InterPro"/>
</dbReference>
<accession>A0AAE4Q6G2</accession>
<dbReference type="InterPro" id="IPR050810">
    <property type="entry name" value="Bact_Secretion_Sys_Channel"/>
</dbReference>
<sequence length="492" mass="53773">MIKRTKLAVCIATASLITGCGSTDFLDQKNAALDTKSQLEDIRANQSNLFVTAPPTNFAKVKIKKAVSWTDSVPVSMNTIDVPLSVVMQDINRRLKTVVYWGRDTNSGVKVRVNVNGTLSDLIASIENQTEYKLDTSVENTISVLAWETKTLSLFNLVGQHDFLIGKNTATDITEGQDTSAESSSGALFNADQDQFANIKATVSSEIKDAVKVIESMMGEKNVNGQVHPNIASGTLTVTTKPRIMRDVENYVKQLNAMFGQMVRIDVQIITFQSNLDNSFGVDWNMVRETTKGTLNFTIPSSGETSGLTFASTDKLFNGSTALVNALKTQGNVSLVTTPSMLAINNRVGEIESLRKEAYVKDITMREATNEDSSTYSEVNQGVVSEGFSMRALVKIDGDEVLMQMSATISRLGNFGTVEMPTITLKTPNMSEDRFNQPLKIQNGRTVILSGYTQSAVTSEQSESFRNPLLGGNSGKERKSHTLVLVTPRIIR</sequence>
<organism evidence="6 7">
    <name type="scientific">Shewanella xiamenensis</name>
    <dbReference type="NCBI Taxonomy" id="332186"/>
    <lineage>
        <taxon>Bacteria</taxon>
        <taxon>Pseudomonadati</taxon>
        <taxon>Pseudomonadota</taxon>
        <taxon>Gammaproteobacteria</taxon>
        <taxon>Alteromonadales</taxon>
        <taxon>Shewanellaceae</taxon>
        <taxon>Shewanella</taxon>
    </lineage>
</organism>
<evidence type="ECO:0000256" key="1">
    <source>
        <dbReference type="ARBA" id="ARBA00004370"/>
    </source>
</evidence>
<evidence type="ECO:0000313" key="7">
    <source>
        <dbReference type="Proteomes" id="UP001187859"/>
    </source>
</evidence>
<evidence type="ECO:0000313" key="6">
    <source>
        <dbReference type="EMBL" id="MDV5393137.1"/>
    </source>
</evidence>
<keyword evidence="3" id="KW-0472">Membrane</keyword>
<proteinExistence type="inferred from homology"/>
<dbReference type="RefSeq" id="WP_259476991.1">
    <property type="nucleotide sequence ID" value="NZ_CP091834.1"/>
</dbReference>
<reference evidence="6" key="1">
    <citation type="submission" date="2023-05" db="EMBL/GenBank/DDBJ databases">
        <title>Colonisation of extended spectrum b-lactamase- and carbapenemase-producing bacteria on hospital surfaces from low- and middle-income countries.</title>
        <authorList>
            <person name="Nieto-Rosado M."/>
            <person name="Sands K."/>
            <person name="Iregbu K."/>
            <person name="Zahra R."/>
            <person name="Mazarati J.B."/>
            <person name="Mehtar S."/>
            <person name="Barnards-Group B."/>
            <person name="Walsh T.R."/>
        </authorList>
    </citation>
    <scope>NUCLEOTIDE SEQUENCE</scope>
    <source>
        <strain evidence="6">PP-E493</strain>
    </source>
</reference>
<evidence type="ECO:0000256" key="4">
    <source>
        <dbReference type="RuleBase" id="RU004003"/>
    </source>
</evidence>
<name>A0AAE4Q6G2_9GAMM</name>
<dbReference type="InterPro" id="IPR004846">
    <property type="entry name" value="T2SS/T3SS_dom"/>
</dbReference>
<dbReference type="PANTHER" id="PTHR30332:SF24">
    <property type="entry name" value="SECRETIN GSPD-RELATED"/>
    <property type="match status" value="1"/>
</dbReference>
<feature type="domain" description="Type II/III secretion system secretin-like" evidence="5">
    <location>
        <begin position="326"/>
        <end position="492"/>
    </location>
</feature>
<dbReference type="PROSITE" id="PS51257">
    <property type="entry name" value="PROKAR_LIPOPROTEIN"/>
    <property type="match status" value="1"/>
</dbReference>
<dbReference type="InterPro" id="IPR001775">
    <property type="entry name" value="GspD/PilQ"/>
</dbReference>
<comment type="subcellular location">
    <subcellularLocation>
        <location evidence="1">Membrane</location>
    </subcellularLocation>
</comment>
<evidence type="ECO:0000256" key="2">
    <source>
        <dbReference type="ARBA" id="ARBA00022729"/>
    </source>
</evidence>
<dbReference type="Pfam" id="PF00263">
    <property type="entry name" value="Secretin"/>
    <property type="match status" value="1"/>
</dbReference>
<gene>
    <name evidence="6" type="ORF">QM089_23395</name>
</gene>